<gene>
    <name evidence="1" type="ORF">WMO64_06555</name>
</gene>
<name>A0ABV1E9K5_9FIRM</name>
<dbReference type="EMBL" id="JBBMFK010000008">
    <property type="protein sequence ID" value="MEQ2443126.1"/>
    <property type="molecule type" value="Genomic_DNA"/>
</dbReference>
<proteinExistence type="predicted"/>
<keyword evidence="2" id="KW-1185">Reference proteome</keyword>
<evidence type="ECO:0000313" key="1">
    <source>
        <dbReference type="EMBL" id="MEQ2443126.1"/>
    </source>
</evidence>
<comment type="caution">
    <text evidence="1">The sequence shown here is derived from an EMBL/GenBank/DDBJ whole genome shotgun (WGS) entry which is preliminary data.</text>
</comment>
<organism evidence="1 2">
    <name type="scientific">Pseudoflavonifractor intestinihominis</name>
    <dbReference type="NCBI Taxonomy" id="3133171"/>
    <lineage>
        <taxon>Bacteria</taxon>
        <taxon>Bacillati</taxon>
        <taxon>Bacillota</taxon>
        <taxon>Clostridia</taxon>
        <taxon>Eubacteriales</taxon>
        <taxon>Oscillospiraceae</taxon>
        <taxon>Pseudoflavonifractor</taxon>
    </lineage>
</organism>
<dbReference type="RefSeq" id="WP_349231443.1">
    <property type="nucleotide sequence ID" value="NZ_JBBMFK010000008.1"/>
</dbReference>
<protein>
    <recommendedName>
        <fullName evidence="3">DUF5640 domain-containing protein</fullName>
    </recommendedName>
</protein>
<accession>A0ABV1E9K5</accession>
<dbReference type="Proteomes" id="UP001464378">
    <property type="component" value="Unassembled WGS sequence"/>
</dbReference>
<reference evidence="1 2" key="1">
    <citation type="submission" date="2024-03" db="EMBL/GenBank/DDBJ databases">
        <title>Human intestinal bacterial collection.</title>
        <authorList>
            <person name="Pauvert C."/>
            <person name="Hitch T.C.A."/>
            <person name="Clavel T."/>
        </authorList>
    </citation>
    <scope>NUCLEOTIDE SEQUENCE [LARGE SCALE GENOMIC DNA]</scope>
    <source>
        <strain evidence="1 2">CLA-AP-H29</strain>
    </source>
</reference>
<sequence length="326" mass="35908">MATKTKKLFILLAPLVVYAVIAAVMVGMHFADSRPATADAGPESSAPQGDYEFVFSGTVETATGRTFTLDMTGNKDEDQTLDLTVKEMPALNLTGRWTFTEGKGYKIFLDDASGTFAYSRYNPDTKSYSLTFDYDMGNFGQPRVVLTYLDEDFAAQYDGVGLGRKPPIFSLTGYTTYQHYGYGTLLCAEDGTVSASLTNTGAGWYFNRSGTWTYDEAADEYIIVFTDSTISLTDGNIDIHEDPAGDYVLWTKFPVGAEEPEYSTHLLVSELQDTYQLFTDPYEYHARYDEATGSYQIAIEAQYNWGLGTGDIVTFSGSASLADMEG</sequence>
<evidence type="ECO:0000313" key="2">
    <source>
        <dbReference type="Proteomes" id="UP001464378"/>
    </source>
</evidence>
<evidence type="ECO:0008006" key="3">
    <source>
        <dbReference type="Google" id="ProtNLM"/>
    </source>
</evidence>